<protein>
    <submittedName>
        <fullName evidence="1">Uncharacterized protein</fullName>
    </submittedName>
</protein>
<accession>A0A067SBA4</accession>
<evidence type="ECO:0000313" key="2">
    <source>
        <dbReference type="Proteomes" id="UP000027222"/>
    </source>
</evidence>
<keyword evidence="2" id="KW-1185">Reference proteome</keyword>
<dbReference type="HOGENOM" id="CLU_1855410_0_0_1"/>
<sequence>MADTIYIAAGAFFVQNTGPVTIDYLGPGMTTTKPITTGHNQPFYGQGDYKFSVTGTNVFGITLKSGSDLGRKFELNEGYLASGNTQHAVTQRQPTFAATSQQRHSAVMSVACGTETLARFPSRWRGTDTPAGKQHELM</sequence>
<reference evidence="2" key="1">
    <citation type="journal article" date="2014" name="Proc. Natl. Acad. Sci. U.S.A.">
        <title>Extensive sampling of basidiomycete genomes demonstrates inadequacy of the white-rot/brown-rot paradigm for wood decay fungi.</title>
        <authorList>
            <person name="Riley R."/>
            <person name="Salamov A.A."/>
            <person name="Brown D.W."/>
            <person name="Nagy L.G."/>
            <person name="Floudas D."/>
            <person name="Held B.W."/>
            <person name="Levasseur A."/>
            <person name="Lombard V."/>
            <person name="Morin E."/>
            <person name="Otillar R."/>
            <person name="Lindquist E.A."/>
            <person name="Sun H."/>
            <person name="LaButti K.M."/>
            <person name="Schmutz J."/>
            <person name="Jabbour D."/>
            <person name="Luo H."/>
            <person name="Baker S.E."/>
            <person name="Pisabarro A.G."/>
            <person name="Walton J.D."/>
            <person name="Blanchette R.A."/>
            <person name="Henrissat B."/>
            <person name="Martin F."/>
            <person name="Cullen D."/>
            <person name="Hibbett D.S."/>
            <person name="Grigoriev I.V."/>
        </authorList>
    </citation>
    <scope>NUCLEOTIDE SEQUENCE [LARGE SCALE GENOMIC DNA]</scope>
    <source>
        <strain evidence="2">CBS 339.88</strain>
    </source>
</reference>
<dbReference type="Proteomes" id="UP000027222">
    <property type="component" value="Unassembled WGS sequence"/>
</dbReference>
<proteinExistence type="predicted"/>
<evidence type="ECO:0000313" key="1">
    <source>
        <dbReference type="EMBL" id="KDR67242.1"/>
    </source>
</evidence>
<organism evidence="1 2">
    <name type="scientific">Galerina marginata (strain CBS 339.88)</name>
    <dbReference type="NCBI Taxonomy" id="685588"/>
    <lineage>
        <taxon>Eukaryota</taxon>
        <taxon>Fungi</taxon>
        <taxon>Dikarya</taxon>
        <taxon>Basidiomycota</taxon>
        <taxon>Agaricomycotina</taxon>
        <taxon>Agaricomycetes</taxon>
        <taxon>Agaricomycetidae</taxon>
        <taxon>Agaricales</taxon>
        <taxon>Agaricineae</taxon>
        <taxon>Strophariaceae</taxon>
        <taxon>Galerina</taxon>
    </lineage>
</organism>
<dbReference type="AlphaFoldDB" id="A0A067SBA4"/>
<gene>
    <name evidence="1" type="ORF">GALMADRAFT_147248</name>
</gene>
<dbReference type="EMBL" id="KL142416">
    <property type="protein sequence ID" value="KDR67242.1"/>
    <property type="molecule type" value="Genomic_DNA"/>
</dbReference>
<name>A0A067SBA4_GALM3</name>